<gene>
    <name evidence="5" type="ORF">Fmac_001988</name>
</gene>
<proteinExistence type="inferred from homology"/>
<keyword evidence="4" id="KW-0413">Isomerase</keyword>
<evidence type="ECO:0000256" key="2">
    <source>
        <dbReference type="ARBA" id="ARBA00005866"/>
    </source>
</evidence>
<comment type="catalytic activity">
    <reaction evidence="1">
        <text>alpha-D-glucose 6-phosphate = beta-D-glucose 6-phosphate</text>
        <dbReference type="Rhea" id="RHEA:16249"/>
        <dbReference type="ChEBI" id="CHEBI:58225"/>
        <dbReference type="ChEBI" id="CHEBI:58247"/>
        <dbReference type="EC" id="5.1.3.15"/>
    </reaction>
</comment>
<dbReference type="AlphaFoldDB" id="A0ABD1NKC2"/>
<dbReference type="Gene3D" id="2.70.98.10">
    <property type="match status" value="2"/>
</dbReference>
<accession>A0ABD1NKC2</accession>
<evidence type="ECO:0000256" key="3">
    <source>
        <dbReference type="ARBA" id="ARBA00012083"/>
    </source>
</evidence>
<dbReference type="SUPFAM" id="SSF74650">
    <property type="entry name" value="Galactose mutarotase-like"/>
    <property type="match status" value="1"/>
</dbReference>
<dbReference type="PANTHER" id="PTHR11122:SF10">
    <property type="entry name" value="GLUCOSE-6-PHOSPHATE 1-EPIMERASE"/>
    <property type="match status" value="1"/>
</dbReference>
<dbReference type="PANTHER" id="PTHR11122">
    <property type="entry name" value="APOSPORY-ASSOCIATED PROTEIN C-RELATED"/>
    <property type="match status" value="1"/>
</dbReference>
<dbReference type="InterPro" id="IPR011013">
    <property type="entry name" value="Gal_mutarotase_sf_dom"/>
</dbReference>
<comment type="caution">
    <text evidence="5">The sequence shown here is derived from an EMBL/GenBank/DDBJ whole genome shotgun (WGS) entry which is preliminary data.</text>
</comment>
<dbReference type="Pfam" id="PF01263">
    <property type="entry name" value="Aldose_epim"/>
    <property type="match status" value="1"/>
</dbReference>
<dbReference type="EC" id="5.1.3.15" evidence="3"/>
<dbReference type="EMBL" id="JBGMDY010000001">
    <property type="protein sequence ID" value="KAL2347988.1"/>
    <property type="molecule type" value="Genomic_DNA"/>
</dbReference>
<dbReference type="InterPro" id="IPR025532">
    <property type="entry name" value="G6P_1-epimerase"/>
</dbReference>
<evidence type="ECO:0000313" key="6">
    <source>
        <dbReference type="Proteomes" id="UP001603857"/>
    </source>
</evidence>
<reference evidence="5 6" key="1">
    <citation type="submission" date="2024-08" db="EMBL/GenBank/DDBJ databases">
        <title>Insights into the chromosomal genome structure of Flemingia macrophylla.</title>
        <authorList>
            <person name="Ding Y."/>
            <person name="Zhao Y."/>
            <person name="Bi W."/>
            <person name="Wu M."/>
            <person name="Zhao G."/>
            <person name="Gong Y."/>
            <person name="Li W."/>
            <person name="Zhang P."/>
        </authorList>
    </citation>
    <scope>NUCLEOTIDE SEQUENCE [LARGE SCALE GENOMIC DNA]</scope>
    <source>
        <strain evidence="5">DYQJB</strain>
        <tissue evidence="5">Leaf</tissue>
    </source>
</reference>
<dbReference type="PIRSF" id="PIRSF016020">
    <property type="entry name" value="PHexose_mutarotase"/>
    <property type="match status" value="1"/>
</dbReference>
<dbReference type="InterPro" id="IPR008183">
    <property type="entry name" value="Aldose_1/G6P_1-epimerase"/>
</dbReference>
<name>A0ABD1NKC2_9FABA</name>
<evidence type="ECO:0000313" key="5">
    <source>
        <dbReference type="EMBL" id="KAL2347988.1"/>
    </source>
</evidence>
<comment type="similarity">
    <text evidence="2">Belongs to the glucose-6-phosphate 1-epimerase family.</text>
</comment>
<evidence type="ECO:0000256" key="1">
    <source>
        <dbReference type="ARBA" id="ARBA00001096"/>
    </source>
</evidence>
<dbReference type="InterPro" id="IPR014718">
    <property type="entry name" value="GH-type_carb-bd"/>
</dbReference>
<dbReference type="Proteomes" id="UP001603857">
    <property type="component" value="Unassembled WGS sequence"/>
</dbReference>
<evidence type="ECO:0000256" key="4">
    <source>
        <dbReference type="ARBA" id="ARBA00023235"/>
    </source>
</evidence>
<organism evidence="5 6">
    <name type="scientific">Flemingia macrophylla</name>
    <dbReference type="NCBI Taxonomy" id="520843"/>
    <lineage>
        <taxon>Eukaryota</taxon>
        <taxon>Viridiplantae</taxon>
        <taxon>Streptophyta</taxon>
        <taxon>Embryophyta</taxon>
        <taxon>Tracheophyta</taxon>
        <taxon>Spermatophyta</taxon>
        <taxon>Magnoliopsida</taxon>
        <taxon>eudicotyledons</taxon>
        <taxon>Gunneridae</taxon>
        <taxon>Pentapetalae</taxon>
        <taxon>rosids</taxon>
        <taxon>fabids</taxon>
        <taxon>Fabales</taxon>
        <taxon>Fabaceae</taxon>
        <taxon>Papilionoideae</taxon>
        <taxon>50 kb inversion clade</taxon>
        <taxon>NPAAA clade</taxon>
        <taxon>indigoferoid/millettioid clade</taxon>
        <taxon>Phaseoleae</taxon>
        <taxon>Flemingia</taxon>
    </lineage>
</organism>
<dbReference type="GO" id="GO:0047938">
    <property type="term" value="F:glucose-6-phosphate 1-epimerase activity"/>
    <property type="evidence" value="ECO:0007669"/>
    <property type="project" value="UniProtKB-EC"/>
</dbReference>
<sequence length="239" mass="27856">MDNYILQNTRGASLTVSCQGARILSWKSERGEELLFTSSKAVFDYTRPVQGGIAICFPQFRKQGTLEQYGFAREKIWCYEKDPPLLAGDFNEKECIDLLLKPTPENDLTKIWPHRDVRVEGLEFRDYLDNLLQNKRFTEQGNALTFESEVDRVYIETNNVTVFDHHHQTRKTFTIRKEGLPDIVVWNPWKEKSRVIEDFGDEEYNHMVCVDAASLENPITLEPGQEWTGRLELSLRNFC</sequence>
<protein>
    <recommendedName>
        <fullName evidence="3">glucose-6-phosphate 1-epimerase</fullName>
        <ecNumber evidence="3">5.1.3.15</ecNumber>
    </recommendedName>
</protein>
<keyword evidence="6" id="KW-1185">Reference proteome</keyword>